<keyword evidence="3" id="KW-1185">Reference proteome</keyword>
<feature type="domain" description="Glyoxal oxidase N-terminal" evidence="1">
    <location>
        <begin position="1"/>
        <end position="89"/>
    </location>
</feature>
<protein>
    <recommendedName>
        <fullName evidence="1">Glyoxal oxidase N-terminal domain-containing protein</fullName>
    </recommendedName>
</protein>
<dbReference type="InterPro" id="IPR037293">
    <property type="entry name" value="Gal_Oxidase_central_sf"/>
</dbReference>
<dbReference type="Gene3D" id="2.130.10.80">
    <property type="entry name" value="Galactose oxidase/kelch, beta-propeller"/>
    <property type="match status" value="1"/>
</dbReference>
<reference evidence="2 3" key="1">
    <citation type="journal article" date="2023" name="bioRxiv">
        <title>Genome report: Whole genome sequence and annotation of Penstemon davidsonii.</title>
        <authorList>
            <person name="Ostevik K.L."/>
            <person name="Alabady M."/>
            <person name="Zhang M."/>
            <person name="Rausher M.D."/>
        </authorList>
    </citation>
    <scope>NUCLEOTIDE SEQUENCE [LARGE SCALE GENOMIC DNA]</scope>
    <source>
        <strain evidence="2">DNT005</strain>
        <tissue evidence="2">Whole leaf</tissue>
    </source>
</reference>
<sequence>MLPLRLIPDGSLPTVDVIVCGGARGGVYVNAANGVYVAASNSCGRLRITDPSPNWVMEYMPTSRVMPDMLLLPTGAVIILNGAANGTAG</sequence>
<proteinExistence type="predicted"/>
<dbReference type="Pfam" id="PF07250">
    <property type="entry name" value="Glyoxal_oxid_N"/>
    <property type="match status" value="1"/>
</dbReference>
<dbReference type="EMBL" id="JAYDYQ010002685">
    <property type="protein sequence ID" value="KAK4481627.1"/>
    <property type="molecule type" value="Genomic_DNA"/>
</dbReference>
<dbReference type="PANTHER" id="PTHR32208:SF57">
    <property type="entry name" value="F14L17.20 PROTEIN"/>
    <property type="match status" value="1"/>
</dbReference>
<evidence type="ECO:0000313" key="3">
    <source>
        <dbReference type="Proteomes" id="UP001291926"/>
    </source>
</evidence>
<comment type="caution">
    <text evidence="2">The sequence shown here is derived from an EMBL/GenBank/DDBJ whole genome shotgun (WGS) entry which is preliminary data.</text>
</comment>
<organism evidence="2 3">
    <name type="scientific">Penstemon davidsonii</name>
    <dbReference type="NCBI Taxonomy" id="160366"/>
    <lineage>
        <taxon>Eukaryota</taxon>
        <taxon>Viridiplantae</taxon>
        <taxon>Streptophyta</taxon>
        <taxon>Embryophyta</taxon>
        <taxon>Tracheophyta</taxon>
        <taxon>Spermatophyta</taxon>
        <taxon>Magnoliopsida</taxon>
        <taxon>eudicotyledons</taxon>
        <taxon>Gunneridae</taxon>
        <taxon>Pentapetalae</taxon>
        <taxon>asterids</taxon>
        <taxon>lamiids</taxon>
        <taxon>Lamiales</taxon>
        <taxon>Plantaginaceae</taxon>
        <taxon>Cheloneae</taxon>
        <taxon>Penstemon</taxon>
    </lineage>
</organism>
<evidence type="ECO:0000313" key="2">
    <source>
        <dbReference type="EMBL" id="KAK4481627.1"/>
    </source>
</evidence>
<dbReference type="Proteomes" id="UP001291926">
    <property type="component" value="Unassembled WGS sequence"/>
</dbReference>
<dbReference type="InterPro" id="IPR009880">
    <property type="entry name" value="Glyoxal_oxidase_N"/>
</dbReference>
<dbReference type="PANTHER" id="PTHR32208">
    <property type="entry name" value="SECRETED PROTEIN-RELATED"/>
    <property type="match status" value="1"/>
</dbReference>
<accession>A0ABR0CX50</accession>
<gene>
    <name evidence="2" type="ORF">RD792_012531</name>
</gene>
<evidence type="ECO:0000259" key="1">
    <source>
        <dbReference type="Pfam" id="PF07250"/>
    </source>
</evidence>
<name>A0ABR0CX50_9LAMI</name>